<dbReference type="EMBL" id="BGZK01002834">
    <property type="protein sequence ID" value="GBP96782.1"/>
    <property type="molecule type" value="Genomic_DNA"/>
</dbReference>
<comment type="caution">
    <text evidence="1">The sequence shown here is derived from an EMBL/GenBank/DDBJ whole genome shotgun (WGS) entry which is preliminary data.</text>
</comment>
<gene>
    <name evidence="1" type="ORF">EVAR_72068_1</name>
</gene>
<evidence type="ECO:0000313" key="1">
    <source>
        <dbReference type="EMBL" id="GBP96782.1"/>
    </source>
</evidence>
<organism evidence="1 2">
    <name type="scientific">Eumeta variegata</name>
    <name type="common">Bagworm moth</name>
    <name type="synonym">Eumeta japonica</name>
    <dbReference type="NCBI Taxonomy" id="151549"/>
    <lineage>
        <taxon>Eukaryota</taxon>
        <taxon>Metazoa</taxon>
        <taxon>Ecdysozoa</taxon>
        <taxon>Arthropoda</taxon>
        <taxon>Hexapoda</taxon>
        <taxon>Insecta</taxon>
        <taxon>Pterygota</taxon>
        <taxon>Neoptera</taxon>
        <taxon>Endopterygota</taxon>
        <taxon>Lepidoptera</taxon>
        <taxon>Glossata</taxon>
        <taxon>Ditrysia</taxon>
        <taxon>Tineoidea</taxon>
        <taxon>Psychidae</taxon>
        <taxon>Oiketicinae</taxon>
        <taxon>Eumeta</taxon>
    </lineage>
</organism>
<evidence type="ECO:0000313" key="2">
    <source>
        <dbReference type="Proteomes" id="UP000299102"/>
    </source>
</evidence>
<sequence length="94" mass="10446">MDIVILYRAILISNVIPVMFHIQIPISLPVSILGPVLDFNADPALDFNPDPALDFNPDPALDLSLDSALHFNPDPALAYYHDHALDPNFLTRQL</sequence>
<reference evidence="1 2" key="1">
    <citation type="journal article" date="2019" name="Commun. Biol.">
        <title>The bagworm genome reveals a unique fibroin gene that provides high tensile strength.</title>
        <authorList>
            <person name="Kono N."/>
            <person name="Nakamura H."/>
            <person name="Ohtoshi R."/>
            <person name="Tomita M."/>
            <person name="Numata K."/>
            <person name="Arakawa K."/>
        </authorList>
    </citation>
    <scope>NUCLEOTIDE SEQUENCE [LARGE SCALE GENOMIC DNA]</scope>
</reference>
<name>A0A4C2AAE0_EUMVA</name>
<proteinExistence type="predicted"/>
<accession>A0A4C2AAE0</accession>
<dbReference type="Proteomes" id="UP000299102">
    <property type="component" value="Unassembled WGS sequence"/>
</dbReference>
<dbReference type="AlphaFoldDB" id="A0A4C2AAE0"/>
<protein>
    <submittedName>
        <fullName evidence="1">Uncharacterized protein</fullName>
    </submittedName>
</protein>
<keyword evidence="2" id="KW-1185">Reference proteome</keyword>